<evidence type="ECO:0000256" key="3">
    <source>
        <dbReference type="ARBA" id="ARBA00022801"/>
    </source>
</evidence>
<feature type="signal peptide" evidence="8">
    <location>
        <begin position="1"/>
        <end position="21"/>
    </location>
</feature>
<evidence type="ECO:0000256" key="7">
    <source>
        <dbReference type="SAM" id="MobiDB-lite"/>
    </source>
</evidence>
<dbReference type="PANTHER" id="PTHR43806">
    <property type="entry name" value="PEPTIDASE S8"/>
    <property type="match status" value="1"/>
</dbReference>
<comment type="similarity">
    <text evidence="1 5 6">Belongs to the peptidase S8 family.</text>
</comment>
<organism evidence="11 12">
    <name type="scientific">Natronospira elongata</name>
    <dbReference type="NCBI Taxonomy" id="3110268"/>
    <lineage>
        <taxon>Bacteria</taxon>
        <taxon>Pseudomonadati</taxon>
        <taxon>Pseudomonadota</taxon>
        <taxon>Gammaproteobacteria</taxon>
        <taxon>Natronospirales</taxon>
        <taxon>Natronospiraceae</taxon>
        <taxon>Natronospira</taxon>
    </lineage>
</organism>
<dbReference type="InterPro" id="IPR010259">
    <property type="entry name" value="S8pro/Inhibitor_I9"/>
</dbReference>
<feature type="compositionally biased region" description="Polar residues" evidence="7">
    <location>
        <begin position="417"/>
        <end position="429"/>
    </location>
</feature>
<dbReference type="GO" id="GO:0006508">
    <property type="term" value="P:proteolysis"/>
    <property type="evidence" value="ECO:0007669"/>
    <property type="project" value="UniProtKB-KW"/>
</dbReference>
<proteinExistence type="inferred from homology"/>
<dbReference type="PROSITE" id="PS00138">
    <property type="entry name" value="SUBTILASE_SER"/>
    <property type="match status" value="1"/>
</dbReference>
<feature type="active site" description="Charge relay system" evidence="5">
    <location>
        <position position="197"/>
    </location>
</feature>
<evidence type="ECO:0000259" key="9">
    <source>
        <dbReference type="Pfam" id="PF00082"/>
    </source>
</evidence>
<evidence type="ECO:0000313" key="11">
    <source>
        <dbReference type="EMBL" id="MEA5444745.1"/>
    </source>
</evidence>
<reference evidence="11 12" key="1">
    <citation type="submission" date="2023-12" db="EMBL/GenBank/DDBJ databases">
        <title>Whole-genome sequencing of halo(alkali)philic microorganisms from hypersaline lakes.</title>
        <authorList>
            <person name="Sorokin D.Y."/>
            <person name="Merkel A.Y."/>
            <person name="Messina E."/>
            <person name="Yakimov M."/>
        </authorList>
    </citation>
    <scope>NUCLEOTIDE SEQUENCE [LARGE SCALE GENOMIC DNA]</scope>
    <source>
        <strain evidence="11 12">AB-CW1</strain>
    </source>
</reference>
<dbReference type="AlphaFoldDB" id="A0AAP6JD36"/>
<dbReference type="PROSITE" id="PS00136">
    <property type="entry name" value="SUBTILASE_ASP"/>
    <property type="match status" value="1"/>
</dbReference>
<dbReference type="GO" id="GO:0004252">
    <property type="term" value="F:serine-type endopeptidase activity"/>
    <property type="evidence" value="ECO:0007669"/>
    <property type="project" value="UniProtKB-UniRule"/>
</dbReference>
<dbReference type="InterPro" id="IPR037045">
    <property type="entry name" value="S8pro/Inhibitor_I9_sf"/>
</dbReference>
<name>A0AAP6JD36_9GAMM</name>
<dbReference type="InterPro" id="IPR050131">
    <property type="entry name" value="Peptidase_S8_subtilisin-like"/>
</dbReference>
<accession>A0AAP6JD36</accession>
<dbReference type="InterPro" id="IPR015500">
    <property type="entry name" value="Peptidase_S8_subtilisin-rel"/>
</dbReference>
<dbReference type="PROSITE" id="PS00137">
    <property type="entry name" value="SUBTILASE_HIS"/>
    <property type="match status" value="1"/>
</dbReference>
<evidence type="ECO:0000256" key="6">
    <source>
        <dbReference type="RuleBase" id="RU003355"/>
    </source>
</evidence>
<keyword evidence="8" id="KW-0732">Signal</keyword>
<feature type="domain" description="Peptidase S8/S53" evidence="9">
    <location>
        <begin position="141"/>
        <end position="425"/>
    </location>
</feature>
<dbReference type="PANTHER" id="PTHR43806:SF11">
    <property type="entry name" value="CEREVISIN-RELATED"/>
    <property type="match status" value="1"/>
</dbReference>
<feature type="domain" description="Inhibitor I9" evidence="10">
    <location>
        <begin position="56"/>
        <end position="99"/>
    </location>
</feature>
<evidence type="ECO:0000259" key="10">
    <source>
        <dbReference type="Pfam" id="PF05922"/>
    </source>
</evidence>
<dbReference type="EMBL" id="JAYGII010000003">
    <property type="protein sequence ID" value="MEA5444745.1"/>
    <property type="molecule type" value="Genomic_DNA"/>
</dbReference>
<feature type="active site" description="Charge relay system" evidence="5">
    <location>
        <position position="150"/>
    </location>
</feature>
<feature type="region of interest" description="Disordered" evidence="7">
    <location>
        <begin position="103"/>
        <end position="136"/>
    </location>
</feature>
<evidence type="ECO:0000256" key="1">
    <source>
        <dbReference type="ARBA" id="ARBA00011073"/>
    </source>
</evidence>
<keyword evidence="4 5" id="KW-0720">Serine protease</keyword>
<dbReference type="InterPro" id="IPR023828">
    <property type="entry name" value="Peptidase_S8_Ser-AS"/>
</dbReference>
<comment type="caution">
    <text evidence="11">The sequence shown here is derived from an EMBL/GenBank/DDBJ whole genome shotgun (WGS) entry which is preliminary data.</text>
</comment>
<dbReference type="PRINTS" id="PR00723">
    <property type="entry name" value="SUBTILISIN"/>
</dbReference>
<evidence type="ECO:0000313" key="12">
    <source>
        <dbReference type="Proteomes" id="UP001302316"/>
    </source>
</evidence>
<feature type="active site" description="Charge relay system" evidence="5">
    <location>
        <position position="380"/>
    </location>
</feature>
<dbReference type="InterPro" id="IPR000209">
    <property type="entry name" value="Peptidase_S8/S53_dom"/>
</dbReference>
<keyword evidence="12" id="KW-1185">Reference proteome</keyword>
<evidence type="ECO:0000256" key="2">
    <source>
        <dbReference type="ARBA" id="ARBA00022670"/>
    </source>
</evidence>
<protein>
    <submittedName>
        <fullName evidence="11">S8 family serine peptidase</fullName>
    </submittedName>
</protein>
<dbReference type="RefSeq" id="WP_346050270.1">
    <property type="nucleotide sequence ID" value="NZ_JAYGII010000003.1"/>
</dbReference>
<dbReference type="InterPro" id="IPR022398">
    <property type="entry name" value="Peptidase_S8_His-AS"/>
</dbReference>
<dbReference type="Gene3D" id="3.30.70.80">
    <property type="entry name" value="Peptidase S8 propeptide/proteinase inhibitor I9"/>
    <property type="match status" value="1"/>
</dbReference>
<gene>
    <name evidence="11" type="ORF">VCB98_02820</name>
</gene>
<dbReference type="Pfam" id="PF05922">
    <property type="entry name" value="Inhibitor_I9"/>
    <property type="match status" value="1"/>
</dbReference>
<dbReference type="Pfam" id="PF00082">
    <property type="entry name" value="Peptidase_S8"/>
    <property type="match status" value="1"/>
</dbReference>
<dbReference type="SUPFAM" id="SSF54897">
    <property type="entry name" value="Protease propeptides/inhibitors"/>
    <property type="match status" value="1"/>
</dbReference>
<dbReference type="InterPro" id="IPR023827">
    <property type="entry name" value="Peptidase_S8_Asp-AS"/>
</dbReference>
<evidence type="ECO:0000256" key="8">
    <source>
        <dbReference type="SAM" id="SignalP"/>
    </source>
</evidence>
<feature type="compositionally biased region" description="Acidic residues" evidence="7">
    <location>
        <begin position="111"/>
        <end position="120"/>
    </location>
</feature>
<evidence type="ECO:0000256" key="5">
    <source>
        <dbReference type="PROSITE-ProRule" id="PRU01240"/>
    </source>
</evidence>
<feature type="region of interest" description="Disordered" evidence="7">
    <location>
        <begin position="163"/>
        <end position="195"/>
    </location>
</feature>
<dbReference type="Gene3D" id="3.40.50.200">
    <property type="entry name" value="Peptidase S8/S53 domain"/>
    <property type="match status" value="1"/>
</dbReference>
<sequence length="441" mass="44430">MRYTSLLLGAVLVLGLSTANANNRHVDVIVSLNDGGPAAEAAANRADAANFAAEFGVRAERVYGAALTGFAASVPEARLDALRNHPRVSSVTMNGRVSIAQGNCPHCGGGGDDDDDDDDQGNQTLPWGIERVGADQNNNTGDGISVYVLDTGIDASHDDLAGNLGNGFASEPCQDQSSGPPNSRRTCETDWDDDQGHGTHVAGTVGAIDNDIDVVGVAPDVTLHSVKVLDSGGGGSFAGIIDGIDWVAEQVQASGEPAIANMSLGGGGSKSGECTENGFVGDDAMHEAICNATNVGVVFVVAAGNEGADAAGSVPAAYDDAVITVSATDSSDDWTSWSNWGDDSADWTSNQSAPVAIAAPGAAIESTAMGGGTESLSGTSMAAPHAAGAAALLLRSNPQSADASAFHNIRTGLLNSAEDSSGFSNTSGNPHDEDFLDASGL</sequence>
<dbReference type="PROSITE" id="PS51892">
    <property type="entry name" value="SUBTILASE"/>
    <property type="match status" value="1"/>
</dbReference>
<feature type="chain" id="PRO_5042879737" evidence="8">
    <location>
        <begin position="22"/>
        <end position="441"/>
    </location>
</feature>
<dbReference type="Proteomes" id="UP001302316">
    <property type="component" value="Unassembled WGS sequence"/>
</dbReference>
<feature type="region of interest" description="Disordered" evidence="7">
    <location>
        <begin position="417"/>
        <end position="441"/>
    </location>
</feature>
<keyword evidence="3 5" id="KW-0378">Hydrolase</keyword>
<dbReference type="GO" id="GO:0005615">
    <property type="term" value="C:extracellular space"/>
    <property type="evidence" value="ECO:0007669"/>
    <property type="project" value="TreeGrafter"/>
</dbReference>
<dbReference type="SUPFAM" id="SSF52743">
    <property type="entry name" value="Subtilisin-like"/>
    <property type="match status" value="1"/>
</dbReference>
<dbReference type="InterPro" id="IPR036852">
    <property type="entry name" value="Peptidase_S8/S53_dom_sf"/>
</dbReference>
<feature type="compositionally biased region" description="Polar residues" evidence="7">
    <location>
        <begin position="173"/>
        <end position="184"/>
    </location>
</feature>
<evidence type="ECO:0000256" key="4">
    <source>
        <dbReference type="ARBA" id="ARBA00022825"/>
    </source>
</evidence>
<keyword evidence="2 5" id="KW-0645">Protease</keyword>